<keyword evidence="4" id="KW-0865">Zymogen</keyword>
<dbReference type="InterPro" id="IPR023343">
    <property type="entry name" value="Penicillin_amidase_dom1"/>
</dbReference>
<dbReference type="InterPro" id="IPR043146">
    <property type="entry name" value="Penicillin_amidase_N_B-knob"/>
</dbReference>
<comment type="similarity">
    <text evidence="1">Belongs to the peptidase S45 family.</text>
</comment>
<dbReference type="InterPro" id="IPR029055">
    <property type="entry name" value="Ntn_hydrolases_N"/>
</dbReference>
<dbReference type="SUPFAM" id="SSF56235">
    <property type="entry name" value="N-terminal nucleophile aminohydrolases (Ntn hydrolases)"/>
    <property type="match status" value="1"/>
</dbReference>
<keyword evidence="2" id="KW-0732">Signal</keyword>
<dbReference type="RefSeq" id="WP_047196187.1">
    <property type="nucleotide sequence ID" value="NZ_CP011371.1"/>
</dbReference>
<dbReference type="GO" id="GO:0016811">
    <property type="term" value="F:hydrolase activity, acting on carbon-nitrogen (but not peptide) bonds, in linear amides"/>
    <property type="evidence" value="ECO:0007669"/>
    <property type="project" value="InterPro"/>
</dbReference>
<dbReference type="STRING" id="413882.AAW51_4251"/>
<dbReference type="SMR" id="A0A0G3BNG5"/>
<dbReference type="PANTHER" id="PTHR34218:SF3">
    <property type="entry name" value="ACYL-HOMOSERINE LACTONE ACYLASE PVDQ"/>
    <property type="match status" value="1"/>
</dbReference>
<reference evidence="5 6" key="1">
    <citation type="submission" date="2015-05" db="EMBL/GenBank/DDBJ databases">
        <authorList>
            <person name="Tang B."/>
            <person name="Yu Y."/>
        </authorList>
    </citation>
    <scope>NUCLEOTIDE SEQUENCE [LARGE SCALE GENOMIC DNA]</scope>
    <source>
        <strain evidence="5 6">DSM 7029</strain>
    </source>
</reference>
<organism evidence="5 6">
    <name type="scientific">Caldimonas brevitalea</name>
    <dbReference type="NCBI Taxonomy" id="413882"/>
    <lineage>
        <taxon>Bacteria</taxon>
        <taxon>Pseudomonadati</taxon>
        <taxon>Pseudomonadota</taxon>
        <taxon>Betaproteobacteria</taxon>
        <taxon>Burkholderiales</taxon>
        <taxon>Sphaerotilaceae</taxon>
        <taxon>Caldimonas</taxon>
    </lineage>
</organism>
<keyword evidence="6" id="KW-1185">Reference proteome</keyword>
<dbReference type="Gene3D" id="3.60.20.10">
    <property type="entry name" value="Glutamine Phosphoribosylpyrophosphate, subunit 1, domain 1"/>
    <property type="match status" value="1"/>
</dbReference>
<keyword evidence="3" id="KW-0378">Hydrolase</keyword>
<dbReference type="EMBL" id="CP011371">
    <property type="protein sequence ID" value="AKJ30942.1"/>
    <property type="molecule type" value="Genomic_DNA"/>
</dbReference>
<dbReference type="PATRIC" id="fig|413882.6.peg.4445"/>
<evidence type="ECO:0000256" key="4">
    <source>
        <dbReference type="ARBA" id="ARBA00023145"/>
    </source>
</evidence>
<protein>
    <submittedName>
        <fullName evidence="5">Aculeacin A acylase</fullName>
    </submittedName>
</protein>
<evidence type="ECO:0000313" key="6">
    <source>
        <dbReference type="Proteomes" id="UP000035352"/>
    </source>
</evidence>
<dbReference type="PANTHER" id="PTHR34218">
    <property type="entry name" value="PEPTIDASE S45 PENICILLIN AMIDASE"/>
    <property type="match status" value="1"/>
</dbReference>
<dbReference type="KEGG" id="pbh:AAW51_4251"/>
<proteinExistence type="inferred from homology"/>
<dbReference type="CDD" id="cd01936">
    <property type="entry name" value="Ntn_CA"/>
    <property type="match status" value="1"/>
</dbReference>
<dbReference type="Gene3D" id="1.10.439.10">
    <property type="entry name" value="Penicillin Amidohydrolase, domain 1"/>
    <property type="match status" value="1"/>
</dbReference>
<name>A0A0G3BNG5_9BURK</name>
<gene>
    <name evidence="5" type="primary">pvdQ</name>
    <name evidence="5" type="ORF">AAW51_4251</name>
</gene>
<evidence type="ECO:0000313" key="5">
    <source>
        <dbReference type="EMBL" id="AKJ30942.1"/>
    </source>
</evidence>
<sequence length="773" mass="82997">MAAATLVGCGGLSSTPSAPNGYAVEVRRTTHGVPHVKADDYASLGYGLGYAYAQDNLCLLADQIVTVRGERSRHFGPDASTTVAFRPLKNLDSDFYFRLTMDDAGLAAGFARSSAEAQALLRGYAAGYNRYLRDTPEAQRPAACRGAEWVRPMTLADLLRLNEEKATQAGAGTFALAIASASPPQPGAKPTTALPRLDLAALDTVSSVLAPPIGSNGWAFGKATSANGRGLLLANPHFPWGTTNRFYQVHLTVPGQLDVMGASLGQLPLVTIGFNRDVAWTHTVSTARRFTLHALQLVPGHPTRYVVDGAVREMQERLVSVEVRGPDGTLSTQTRRFHTTEYGPTLVMPAAGLLWTAQHAYAVADANRLNTRMLDTWLAINRARSVAEVRAGLGNLGIPWVNTVAADRHGAVLYADISAAPNVSETHMRRCAPPEAAKLFQSAKLVLLDGARRECAWRVDPASPVPGLFAPAEMPATERDDYVANSNDSYWLTHAAQPLSGLAPILGPTGVPQGLRTRMGLMEIGRQLRSGDGHAPGRVDDRQLQDMVLSNRSLAAELVLDDLLAVASEAADAEVRSAAAVLARWDRRHDANSRGAPLFKEWWSRVRTLPSLYRVPFDAADPVHTPRGLALTEPARRDQLLGALREAHAAMLAAGFAPDAPLGEMQAALTHGGRIPVHGGDDHEGVLNSVATTRLSRSGYQPVYGTSYLQTVRFDTSGPIAHGLLVYGQTTDPSAATTNQALTLFAEKQWPRLPFTDAAINAESLSSRLFLRE</sequence>
<dbReference type="Pfam" id="PF01804">
    <property type="entry name" value="Penicil_amidase"/>
    <property type="match status" value="1"/>
</dbReference>
<dbReference type="Gene3D" id="2.30.120.10">
    <property type="match status" value="1"/>
</dbReference>
<dbReference type="Proteomes" id="UP000035352">
    <property type="component" value="Chromosome"/>
</dbReference>
<dbReference type="InterPro" id="IPR002692">
    <property type="entry name" value="S45"/>
</dbReference>
<evidence type="ECO:0000256" key="3">
    <source>
        <dbReference type="ARBA" id="ARBA00022801"/>
    </source>
</evidence>
<dbReference type="Gene3D" id="1.10.1400.10">
    <property type="match status" value="1"/>
</dbReference>
<evidence type="ECO:0000256" key="2">
    <source>
        <dbReference type="ARBA" id="ARBA00022729"/>
    </source>
</evidence>
<dbReference type="InterPro" id="IPR043147">
    <property type="entry name" value="Penicillin_amidase_A-knob"/>
</dbReference>
<evidence type="ECO:0000256" key="1">
    <source>
        <dbReference type="ARBA" id="ARBA00006586"/>
    </source>
</evidence>
<dbReference type="AlphaFoldDB" id="A0A0G3BNG5"/>
<accession>A0A0G3BNG5</accession>
<dbReference type="GO" id="GO:0017000">
    <property type="term" value="P:antibiotic biosynthetic process"/>
    <property type="evidence" value="ECO:0007669"/>
    <property type="project" value="InterPro"/>
</dbReference>